<protein>
    <submittedName>
        <fullName evidence="1">Uncharacterized protein</fullName>
    </submittedName>
</protein>
<gene>
    <name evidence="1" type="ORF">SAMN05216605_12349</name>
</gene>
<dbReference type="RefSeq" id="WP_074758614.1">
    <property type="nucleotide sequence ID" value="NZ_FNCO01000023.1"/>
</dbReference>
<dbReference type="AlphaFoldDB" id="A0A1G8RTB8"/>
<dbReference type="Proteomes" id="UP000182894">
    <property type="component" value="Unassembled WGS sequence"/>
</dbReference>
<organism evidence="1 2">
    <name type="scientific">Pseudomonas abietaniphila</name>
    <dbReference type="NCBI Taxonomy" id="89065"/>
    <lineage>
        <taxon>Bacteria</taxon>
        <taxon>Pseudomonadati</taxon>
        <taxon>Pseudomonadota</taxon>
        <taxon>Gammaproteobacteria</taxon>
        <taxon>Pseudomonadales</taxon>
        <taxon>Pseudomonadaceae</taxon>
        <taxon>Pseudomonas</taxon>
    </lineage>
</organism>
<accession>A0A1G8RTB8</accession>
<keyword evidence="2" id="KW-1185">Reference proteome</keyword>
<dbReference type="STRING" id="89065.SAMN05216605_12349"/>
<reference evidence="2" key="1">
    <citation type="submission" date="2016-10" db="EMBL/GenBank/DDBJ databases">
        <authorList>
            <person name="Varghese N."/>
            <person name="Submissions S."/>
        </authorList>
    </citation>
    <scope>NUCLEOTIDE SEQUENCE [LARGE SCALE GENOMIC DNA]</scope>
    <source>
        <strain evidence="2">ATCC 700689</strain>
    </source>
</reference>
<sequence>MSVTTNMTMLEKAIIEQAKAALHRLQSLGTVALSDEDRCEAADLAAEANAMIKLALFNSGLGRDAAQVLRQMEPTVARALAAIRKESPEALH</sequence>
<proteinExistence type="predicted"/>
<dbReference type="EMBL" id="FNCO01000023">
    <property type="protein sequence ID" value="SDJ20173.1"/>
    <property type="molecule type" value="Genomic_DNA"/>
</dbReference>
<name>A0A1G8RTB8_9PSED</name>
<evidence type="ECO:0000313" key="1">
    <source>
        <dbReference type="EMBL" id="SDJ20173.1"/>
    </source>
</evidence>
<evidence type="ECO:0000313" key="2">
    <source>
        <dbReference type="Proteomes" id="UP000182894"/>
    </source>
</evidence>